<evidence type="ECO:0000259" key="5">
    <source>
        <dbReference type="Pfam" id="PF21000"/>
    </source>
</evidence>
<feature type="region of interest" description="Disordered" evidence="3">
    <location>
        <begin position="1"/>
        <end position="22"/>
    </location>
</feature>
<evidence type="ECO:0000256" key="3">
    <source>
        <dbReference type="SAM" id="MobiDB-lite"/>
    </source>
</evidence>
<dbReference type="GO" id="GO:0016604">
    <property type="term" value="C:nuclear body"/>
    <property type="evidence" value="ECO:0007669"/>
    <property type="project" value="TreeGrafter"/>
</dbReference>
<dbReference type="Proteomes" id="UP000183809">
    <property type="component" value="Unassembled WGS sequence"/>
</dbReference>
<dbReference type="Pfam" id="PF08585">
    <property type="entry name" value="RMI1_N_C"/>
    <property type="match status" value="1"/>
</dbReference>
<dbReference type="RefSeq" id="XP_020132254.1">
    <property type="nucleotide sequence ID" value="XM_020271041.1"/>
</dbReference>
<dbReference type="GeneID" id="31011300"/>
<proteinExistence type="inferred from homology"/>
<dbReference type="PANTHER" id="PTHR14790:SF15">
    <property type="entry name" value="RECQ-MEDIATED GENOME INSTABILITY PROTEIN 1"/>
    <property type="match status" value="1"/>
</dbReference>
<comment type="similarity">
    <text evidence="1">Belongs to the RMI1 family.</text>
</comment>
<dbReference type="Pfam" id="PF21000">
    <property type="entry name" value="RMI1_N_N"/>
    <property type="match status" value="1"/>
</dbReference>
<dbReference type="GO" id="GO:0031422">
    <property type="term" value="C:RecQ family helicase-topoisomerase III complex"/>
    <property type="evidence" value="ECO:0007669"/>
    <property type="project" value="TreeGrafter"/>
</dbReference>
<name>A0A1J9R700_9PEZI</name>
<comment type="caution">
    <text evidence="6">The sequence shown here is derived from an EMBL/GenBank/DDBJ whole genome shotgun (WGS) entry which is preliminary data.</text>
</comment>
<evidence type="ECO:0000259" key="4">
    <source>
        <dbReference type="Pfam" id="PF08585"/>
    </source>
</evidence>
<evidence type="ECO:0000256" key="2">
    <source>
        <dbReference type="ARBA" id="ARBA00018987"/>
    </source>
</evidence>
<dbReference type="GO" id="GO:0000712">
    <property type="term" value="P:resolution of meiotic recombination intermediates"/>
    <property type="evidence" value="ECO:0007669"/>
    <property type="project" value="TreeGrafter"/>
</dbReference>
<dbReference type="SMART" id="SM01161">
    <property type="entry name" value="DUF1767"/>
    <property type="match status" value="1"/>
</dbReference>
<sequence length="267" mass="27943">MPPPPTSTPVPSSTPTTPTTTANLTADLTHHLTTRGLPPSATWLTTTLLPTLRARPTTPLPALRQTALFRLLATDVTTTNTTSPSPLAHSPHSNRLPADVATAGAAAAEQRIPGPVALQVLDVEDVGRSRWGQAEALEARARGEGMKGRQVVRLADGEGDGDGEERNGGGAGGGARTGPHKLLLVDAAGTRVYGFELVPVPGVDVERMGIGAKLVLRNAVVARGVVLLEPRTTTCLGGKVEALDKPWREGRLARLKEAARMEEGEGR</sequence>
<dbReference type="EMBL" id="MNUE01000014">
    <property type="protein sequence ID" value="OJD35994.1"/>
    <property type="molecule type" value="Genomic_DNA"/>
</dbReference>
<dbReference type="InterPro" id="IPR049363">
    <property type="entry name" value="RMI1_N"/>
</dbReference>
<feature type="compositionally biased region" description="Low complexity" evidence="3">
    <location>
        <begin position="9"/>
        <end position="21"/>
    </location>
</feature>
<feature type="domain" description="RecQ mediated genome instability protein 1 OB-fold" evidence="4">
    <location>
        <begin position="97"/>
        <end position="251"/>
    </location>
</feature>
<dbReference type="PANTHER" id="PTHR14790">
    <property type="entry name" value="RECQ-MEDIATED GENOME INSTABILITY PROTEIN 1 RMI1"/>
    <property type="match status" value="1"/>
</dbReference>
<dbReference type="GO" id="GO:0000724">
    <property type="term" value="P:double-strand break repair via homologous recombination"/>
    <property type="evidence" value="ECO:0007669"/>
    <property type="project" value="TreeGrafter"/>
</dbReference>
<feature type="domain" description="RMI1 N-terminal" evidence="5">
    <location>
        <begin position="32"/>
        <end position="78"/>
    </location>
</feature>
<dbReference type="STRING" id="236234.A0A1J9R700"/>
<dbReference type="AlphaFoldDB" id="A0A1J9R700"/>
<accession>A0A1J9R700</accession>
<reference evidence="6 7" key="1">
    <citation type="submission" date="2016-10" db="EMBL/GenBank/DDBJ databases">
        <title>Proteomics and genomics reveal pathogen-plant mechanisms compatible with a hemibiotrophic lifestyle of Diplodia corticola.</title>
        <authorList>
            <person name="Fernandes I."/>
            <person name="De Jonge R."/>
            <person name="Van De Peer Y."/>
            <person name="Devreese B."/>
            <person name="Alves A."/>
            <person name="Esteves A.C."/>
        </authorList>
    </citation>
    <scope>NUCLEOTIDE SEQUENCE [LARGE SCALE GENOMIC DNA]</scope>
    <source>
        <strain evidence="6 7">CBS 112549</strain>
    </source>
</reference>
<protein>
    <recommendedName>
        <fullName evidence="2">RecQ-mediated genome instability protein 1</fullName>
    </recommendedName>
</protein>
<evidence type="ECO:0000256" key="1">
    <source>
        <dbReference type="ARBA" id="ARBA00006395"/>
    </source>
</evidence>
<evidence type="ECO:0000313" key="7">
    <source>
        <dbReference type="Proteomes" id="UP000183809"/>
    </source>
</evidence>
<organism evidence="6 7">
    <name type="scientific">Diplodia corticola</name>
    <dbReference type="NCBI Taxonomy" id="236234"/>
    <lineage>
        <taxon>Eukaryota</taxon>
        <taxon>Fungi</taxon>
        <taxon>Dikarya</taxon>
        <taxon>Ascomycota</taxon>
        <taxon>Pezizomycotina</taxon>
        <taxon>Dothideomycetes</taxon>
        <taxon>Dothideomycetes incertae sedis</taxon>
        <taxon>Botryosphaeriales</taxon>
        <taxon>Botryosphaeriaceae</taxon>
        <taxon>Diplodia</taxon>
    </lineage>
</organism>
<dbReference type="Gene3D" id="2.40.50.770">
    <property type="entry name" value="RecQ-mediated genome instability protein Rmi1, C-terminal domain"/>
    <property type="match status" value="1"/>
</dbReference>
<keyword evidence="7" id="KW-1185">Reference proteome</keyword>
<evidence type="ECO:0000313" key="6">
    <source>
        <dbReference type="EMBL" id="OJD35994.1"/>
    </source>
</evidence>
<dbReference type="InterPro" id="IPR042470">
    <property type="entry name" value="RMI1_N_C_sf"/>
</dbReference>
<gene>
    <name evidence="6" type="ORF">BKCO1_14000130</name>
</gene>
<feature type="region of interest" description="Disordered" evidence="3">
    <location>
        <begin position="155"/>
        <end position="179"/>
    </location>
</feature>
<dbReference type="OrthoDB" id="341511at2759"/>
<dbReference type="InterPro" id="IPR013894">
    <property type="entry name" value="RMI1_OB"/>
</dbReference>